<comment type="similarity">
    <text evidence="1">Belongs to the LysR transcriptional regulatory family.</text>
</comment>
<dbReference type="Pfam" id="PF03466">
    <property type="entry name" value="LysR_substrate"/>
    <property type="match status" value="1"/>
</dbReference>
<dbReference type="InterPro" id="IPR005119">
    <property type="entry name" value="LysR_subst-bd"/>
</dbReference>
<dbReference type="Pfam" id="PF00126">
    <property type="entry name" value="HTH_1"/>
    <property type="match status" value="1"/>
</dbReference>
<dbReference type="CDD" id="cd08432">
    <property type="entry name" value="PBP2_GcdR_TrpI_HvrB_AmpR_like"/>
    <property type="match status" value="1"/>
</dbReference>
<dbReference type="PROSITE" id="PS50931">
    <property type="entry name" value="HTH_LYSR"/>
    <property type="match status" value="1"/>
</dbReference>
<dbReference type="FunFam" id="1.10.10.10:FF:000001">
    <property type="entry name" value="LysR family transcriptional regulator"/>
    <property type="match status" value="1"/>
</dbReference>
<sequence length="323" mass="35563">MPEQSVKPKSFGPLAKPASTRTKGYRRLIPSVTALVEFEAVARLLSFTRAADELGVTQAAVSRQIKFLEETLGCRLFHRLHRAIKLTDEGEALYLVVAESMQKIAGVFDRLASGPEQQELVLAATSAFSHFRLLPRLEALKQAQPHLQLRLSTQMFTADLRHKEIDVAVRFGNGHWSDGSATLLFDEEVFPVCSAKWLASHEAPTSLQDVANAALIESDSTSEGWMGWDAWFHASGFRPVRLNFALRCSLYTDAIQAAQLGHGIALGWGRLVDDQLKAGDLIKLPIPSLKVPDAYYAVVPHGRTITPAIDGLIRWLQDGAIEG</sequence>
<dbReference type="InterPro" id="IPR058163">
    <property type="entry name" value="LysR-type_TF_proteobact-type"/>
</dbReference>
<evidence type="ECO:0000313" key="6">
    <source>
        <dbReference type="EMBL" id="CUV12195.1"/>
    </source>
</evidence>
<keyword evidence="3" id="KW-0238">DNA-binding</keyword>
<gene>
    <name evidence="6" type="ORF">RUN39_v1_320088</name>
</gene>
<keyword evidence="2" id="KW-0805">Transcription regulation</keyword>
<evidence type="ECO:0000256" key="2">
    <source>
        <dbReference type="ARBA" id="ARBA00023015"/>
    </source>
</evidence>
<dbReference type="GO" id="GO:0003677">
    <property type="term" value="F:DNA binding"/>
    <property type="evidence" value="ECO:0007669"/>
    <property type="project" value="UniProtKB-KW"/>
</dbReference>
<dbReference type="PANTHER" id="PTHR30537:SF5">
    <property type="entry name" value="HTH-TYPE TRANSCRIPTIONAL ACTIVATOR TTDR-RELATED"/>
    <property type="match status" value="1"/>
</dbReference>
<accession>A0A0S4TR95</accession>
<dbReference type="InterPro" id="IPR000847">
    <property type="entry name" value="LysR_HTH_N"/>
</dbReference>
<name>A0A0S4TR95_RALSL</name>
<dbReference type="PANTHER" id="PTHR30537">
    <property type="entry name" value="HTH-TYPE TRANSCRIPTIONAL REGULATOR"/>
    <property type="match status" value="1"/>
</dbReference>
<dbReference type="InterPro" id="IPR036390">
    <property type="entry name" value="WH_DNA-bd_sf"/>
</dbReference>
<evidence type="ECO:0000256" key="4">
    <source>
        <dbReference type="ARBA" id="ARBA00023163"/>
    </source>
</evidence>
<evidence type="ECO:0000256" key="1">
    <source>
        <dbReference type="ARBA" id="ARBA00009437"/>
    </source>
</evidence>
<protein>
    <submittedName>
        <fullName evidence="6">Transcriptional regulator</fullName>
    </submittedName>
</protein>
<dbReference type="Gene3D" id="1.10.10.10">
    <property type="entry name" value="Winged helix-like DNA-binding domain superfamily/Winged helix DNA-binding domain"/>
    <property type="match status" value="1"/>
</dbReference>
<feature type="domain" description="HTH lysR-type" evidence="5">
    <location>
        <begin position="30"/>
        <end position="87"/>
    </location>
</feature>
<dbReference type="Gene3D" id="3.40.190.10">
    <property type="entry name" value="Periplasmic binding protein-like II"/>
    <property type="match status" value="2"/>
</dbReference>
<reference evidence="6" key="1">
    <citation type="submission" date="2015-10" db="EMBL/GenBank/DDBJ databases">
        <authorList>
            <person name="Gilbert D.G."/>
        </authorList>
    </citation>
    <scope>NUCLEOTIDE SEQUENCE</scope>
    <source>
        <strain evidence="6">Phyl III-seqv23</strain>
    </source>
</reference>
<keyword evidence="4" id="KW-0804">Transcription</keyword>
<dbReference type="PRINTS" id="PR00039">
    <property type="entry name" value="HTHLYSR"/>
</dbReference>
<evidence type="ECO:0000256" key="3">
    <source>
        <dbReference type="ARBA" id="ARBA00023125"/>
    </source>
</evidence>
<proteinExistence type="inferred from homology"/>
<organism evidence="6">
    <name type="scientific">Ralstonia solanacearum</name>
    <name type="common">Pseudomonas solanacearum</name>
    <dbReference type="NCBI Taxonomy" id="305"/>
    <lineage>
        <taxon>Bacteria</taxon>
        <taxon>Pseudomonadati</taxon>
        <taxon>Pseudomonadota</taxon>
        <taxon>Betaproteobacteria</taxon>
        <taxon>Burkholderiales</taxon>
        <taxon>Burkholderiaceae</taxon>
        <taxon>Ralstonia</taxon>
        <taxon>Ralstonia solanacearum species complex</taxon>
    </lineage>
</organism>
<dbReference type="InterPro" id="IPR036388">
    <property type="entry name" value="WH-like_DNA-bd_sf"/>
</dbReference>
<dbReference type="AlphaFoldDB" id="A0A0S4TR95"/>
<dbReference type="EMBL" id="LN899819">
    <property type="protein sequence ID" value="CUV12195.1"/>
    <property type="molecule type" value="Genomic_DNA"/>
</dbReference>
<evidence type="ECO:0000259" key="5">
    <source>
        <dbReference type="PROSITE" id="PS50931"/>
    </source>
</evidence>
<dbReference type="SUPFAM" id="SSF53850">
    <property type="entry name" value="Periplasmic binding protein-like II"/>
    <property type="match status" value="1"/>
</dbReference>
<dbReference type="GO" id="GO:0003700">
    <property type="term" value="F:DNA-binding transcription factor activity"/>
    <property type="evidence" value="ECO:0007669"/>
    <property type="project" value="InterPro"/>
</dbReference>
<dbReference type="SUPFAM" id="SSF46785">
    <property type="entry name" value="Winged helix' DNA-binding domain"/>
    <property type="match status" value="1"/>
</dbReference>